<evidence type="ECO:0000313" key="2">
    <source>
        <dbReference type="Proteomes" id="UP000196368"/>
    </source>
</evidence>
<proteinExistence type="predicted"/>
<dbReference type="RefSeq" id="WP_087287094.1">
    <property type="nucleotide sequence ID" value="NZ_NFJD01000001.1"/>
</dbReference>
<gene>
    <name evidence="1" type="ORF">B5F75_01910</name>
</gene>
<organism evidence="1 2">
    <name type="scientific">Candidatus Avelusimicrobium gallicola</name>
    <dbReference type="NCBI Taxonomy" id="2562704"/>
    <lineage>
        <taxon>Bacteria</taxon>
        <taxon>Pseudomonadati</taxon>
        <taxon>Elusimicrobiota</taxon>
        <taxon>Elusimicrobia</taxon>
        <taxon>Elusimicrobiales</taxon>
        <taxon>Elusimicrobiaceae</taxon>
        <taxon>Candidatus Avelusimicrobium</taxon>
    </lineage>
</organism>
<comment type="caution">
    <text evidence="1">The sequence shown here is derived from an EMBL/GenBank/DDBJ whole genome shotgun (WGS) entry which is preliminary data.</text>
</comment>
<sequence length="371" mass="43089">MINTVGLLLQPHAEFELSSKACVDDIEANWKYLRKQKDYFPALELLPDERLKIEFSPSKVWCGQNLYEIVPSDIPQVLLRLNTLLNKAHVLTCPAILFYAHVYRIDYAKVCYLPFSSQTMWSCLQEQHRGGHYRQAFTFYTDDGHMAAGSLKRRKVCFYNKTAEILQDKRNEDELKDILNNLPGTFYRLECSLKTAKEIDRELKVCSVSVESCCLKDLSQENVVRAVLQKNLEKTVQHWHVPDKAKALDKVRMWLDQKEYENTRSLLTDMLHVMSCVYVGVEDVRQIIEKKLGKRRAREFIQRFEKLQLEDVHCLAVFKETFMKAVQELNPLSNTDLDELTRKEIVTESDTCLFAPVLLAIVELFISTPLG</sequence>
<accession>A0A1Y4DEG5</accession>
<evidence type="ECO:0000313" key="1">
    <source>
        <dbReference type="EMBL" id="OUO57553.1"/>
    </source>
</evidence>
<name>A0A1Y4DEG5_9BACT</name>
<protein>
    <submittedName>
        <fullName evidence="1">Uncharacterized protein</fullName>
    </submittedName>
</protein>
<dbReference type="EMBL" id="NFJD01000001">
    <property type="protein sequence ID" value="OUO57553.1"/>
    <property type="molecule type" value="Genomic_DNA"/>
</dbReference>
<reference evidence="2" key="1">
    <citation type="submission" date="2017-04" db="EMBL/GenBank/DDBJ databases">
        <title>Function of individual gut microbiota members based on whole genome sequencing of pure cultures obtained from chicken caecum.</title>
        <authorList>
            <person name="Medvecky M."/>
            <person name="Cejkova D."/>
            <person name="Polansky O."/>
            <person name="Karasova D."/>
            <person name="Kubasova T."/>
            <person name="Cizek A."/>
            <person name="Rychlik I."/>
        </authorList>
    </citation>
    <scope>NUCLEOTIDE SEQUENCE [LARGE SCALE GENOMIC DNA]</scope>
    <source>
        <strain evidence="2">An273</strain>
    </source>
</reference>
<keyword evidence="2" id="KW-1185">Reference proteome</keyword>
<dbReference type="AlphaFoldDB" id="A0A1Y4DEG5"/>
<dbReference type="GO" id="GO:0006260">
    <property type="term" value="P:DNA replication"/>
    <property type="evidence" value="ECO:0007669"/>
    <property type="project" value="InterPro"/>
</dbReference>
<dbReference type="Proteomes" id="UP000196368">
    <property type="component" value="Unassembled WGS sequence"/>
</dbReference>